<gene>
    <name evidence="9" type="ORF">EIM92_15625</name>
</gene>
<feature type="transmembrane region" description="Helical" evidence="7">
    <location>
        <begin position="111"/>
        <end position="130"/>
    </location>
</feature>
<name>A0A3Q8SCF3_9BACL</name>
<evidence type="ECO:0000259" key="8">
    <source>
        <dbReference type="PROSITE" id="PS50850"/>
    </source>
</evidence>
<dbReference type="InterPro" id="IPR020846">
    <property type="entry name" value="MFS_dom"/>
</dbReference>
<dbReference type="GO" id="GO:0005886">
    <property type="term" value="C:plasma membrane"/>
    <property type="evidence" value="ECO:0007669"/>
    <property type="project" value="UniProtKB-SubCell"/>
</dbReference>
<keyword evidence="6 7" id="KW-0472">Membrane</keyword>
<organism evidence="9 10">
    <name type="scientific">Paenibacillus lentus</name>
    <dbReference type="NCBI Taxonomy" id="1338368"/>
    <lineage>
        <taxon>Bacteria</taxon>
        <taxon>Bacillati</taxon>
        <taxon>Bacillota</taxon>
        <taxon>Bacilli</taxon>
        <taxon>Bacillales</taxon>
        <taxon>Paenibacillaceae</taxon>
        <taxon>Paenibacillus</taxon>
    </lineage>
</organism>
<feature type="transmembrane region" description="Helical" evidence="7">
    <location>
        <begin position="335"/>
        <end position="358"/>
    </location>
</feature>
<evidence type="ECO:0000256" key="5">
    <source>
        <dbReference type="ARBA" id="ARBA00022989"/>
    </source>
</evidence>
<dbReference type="KEGG" id="plen:EIM92_15625"/>
<comment type="subcellular location">
    <subcellularLocation>
        <location evidence="1">Cell membrane</location>
        <topology evidence="1">Multi-pass membrane protein</topology>
    </subcellularLocation>
</comment>
<dbReference type="PROSITE" id="PS50850">
    <property type="entry name" value="MFS"/>
    <property type="match status" value="1"/>
</dbReference>
<feature type="domain" description="Major facilitator superfamily (MFS) profile" evidence="8">
    <location>
        <begin position="45"/>
        <end position="423"/>
    </location>
</feature>
<dbReference type="OrthoDB" id="478565at2"/>
<dbReference type="SUPFAM" id="SSF103473">
    <property type="entry name" value="MFS general substrate transporter"/>
    <property type="match status" value="1"/>
</dbReference>
<feature type="transmembrane region" description="Helical" evidence="7">
    <location>
        <begin position="196"/>
        <end position="215"/>
    </location>
</feature>
<dbReference type="InterPro" id="IPR047200">
    <property type="entry name" value="MFS_YcaD-like"/>
</dbReference>
<evidence type="ECO:0000256" key="3">
    <source>
        <dbReference type="ARBA" id="ARBA00022475"/>
    </source>
</evidence>
<feature type="transmembrane region" description="Helical" evidence="7">
    <location>
        <begin position="170"/>
        <end position="190"/>
    </location>
</feature>
<feature type="transmembrane region" description="Helical" evidence="7">
    <location>
        <begin position="83"/>
        <end position="104"/>
    </location>
</feature>
<evidence type="ECO:0000313" key="10">
    <source>
        <dbReference type="Proteomes" id="UP000273145"/>
    </source>
</evidence>
<dbReference type="CDD" id="cd17477">
    <property type="entry name" value="MFS_YcaD_like"/>
    <property type="match status" value="1"/>
</dbReference>
<protein>
    <submittedName>
        <fullName evidence="9">MFS transporter</fullName>
    </submittedName>
</protein>
<feature type="transmembrane region" description="Helical" evidence="7">
    <location>
        <begin position="42"/>
        <end position="63"/>
    </location>
</feature>
<feature type="transmembrane region" description="Helical" evidence="7">
    <location>
        <begin position="390"/>
        <end position="418"/>
    </location>
</feature>
<dbReference type="PANTHER" id="PTHR23521">
    <property type="entry name" value="TRANSPORTER MFS SUPERFAMILY"/>
    <property type="match status" value="1"/>
</dbReference>
<keyword evidence="10" id="KW-1185">Reference proteome</keyword>
<dbReference type="Proteomes" id="UP000273145">
    <property type="component" value="Chromosome"/>
</dbReference>
<keyword evidence="5 7" id="KW-1133">Transmembrane helix</keyword>
<dbReference type="PROSITE" id="PS00216">
    <property type="entry name" value="SUGAR_TRANSPORT_1"/>
    <property type="match status" value="1"/>
</dbReference>
<dbReference type="AlphaFoldDB" id="A0A3Q8SCF3"/>
<feature type="transmembrane region" description="Helical" evidence="7">
    <location>
        <begin position="136"/>
        <end position="158"/>
    </location>
</feature>
<feature type="transmembrane region" description="Helical" evidence="7">
    <location>
        <begin position="241"/>
        <end position="258"/>
    </location>
</feature>
<evidence type="ECO:0000256" key="7">
    <source>
        <dbReference type="SAM" id="Phobius"/>
    </source>
</evidence>
<dbReference type="PANTHER" id="PTHR23521:SF2">
    <property type="entry name" value="TRANSPORTER MFS SUPERFAMILY"/>
    <property type="match status" value="1"/>
</dbReference>
<dbReference type="InterPro" id="IPR036259">
    <property type="entry name" value="MFS_trans_sf"/>
</dbReference>
<dbReference type="InterPro" id="IPR005829">
    <property type="entry name" value="Sugar_transporter_CS"/>
</dbReference>
<evidence type="ECO:0000256" key="6">
    <source>
        <dbReference type="ARBA" id="ARBA00023136"/>
    </source>
</evidence>
<dbReference type="GO" id="GO:0022857">
    <property type="term" value="F:transmembrane transporter activity"/>
    <property type="evidence" value="ECO:0007669"/>
    <property type="project" value="InterPro"/>
</dbReference>
<dbReference type="Gene3D" id="1.20.1250.20">
    <property type="entry name" value="MFS general substrate transporter like domains"/>
    <property type="match status" value="2"/>
</dbReference>
<feature type="transmembrane region" description="Helical" evidence="7">
    <location>
        <begin position="310"/>
        <end position="329"/>
    </location>
</feature>
<accession>A0A3Q8SCF3</accession>
<evidence type="ECO:0000256" key="2">
    <source>
        <dbReference type="ARBA" id="ARBA00022448"/>
    </source>
</evidence>
<dbReference type="InterPro" id="IPR011701">
    <property type="entry name" value="MFS"/>
</dbReference>
<reference evidence="9 10" key="1">
    <citation type="submission" date="2018-11" db="EMBL/GenBank/DDBJ databases">
        <title>Genome sequencing of Paenibacillus lentus DSM25539(T).</title>
        <authorList>
            <person name="Kook J.-K."/>
            <person name="Park S.-N."/>
            <person name="Lim Y.K."/>
        </authorList>
    </citation>
    <scope>NUCLEOTIDE SEQUENCE [LARGE SCALE GENOMIC DNA]</scope>
    <source>
        <strain evidence="9 10">DSM 25539</strain>
    </source>
</reference>
<keyword evidence="2" id="KW-0813">Transport</keyword>
<proteinExistence type="predicted"/>
<dbReference type="EMBL" id="CP034248">
    <property type="protein sequence ID" value="AZK47406.1"/>
    <property type="molecule type" value="Genomic_DNA"/>
</dbReference>
<keyword evidence="4 7" id="KW-0812">Transmembrane</keyword>
<evidence type="ECO:0000256" key="1">
    <source>
        <dbReference type="ARBA" id="ARBA00004651"/>
    </source>
</evidence>
<sequence>MFVSLFALYLTNDWESRHQLTIFFLFSEGADIISMEFQQKRLISPVFILIMVVIVAGLSQGLLLPVLSIFMEERGISSSVNGLHAAALYIGSFGMSLIAVKVLNRIGFKKLILGGLALVTIAFPLFPLISSLEVWFILRLLVGIGDNALHFASQLWMLLITPPHQRGKNISIYGMSYGIGFSIGPLAIKLLPFGRLVPFLLLAILFALVALLVYLKMPDTVPDKMNEEQEQAPGQHKVTRIYRLAWFALIPSLLYGYMEAAMNSNFPIYGLRTGLTAGQISTLLPFFGIGGLILQLPLGYLSDRYGRKMILMIAGSLGGLLFIIVPLIGSHYFGLMLIFMVTGGLVGSFFSLGLAYAADILPRHLLPTANVIASIHFNLGSIIGPNLGGIAMHFGSAGLLFVFLGLFYLVFTISGFVFRPDRRINQQI</sequence>
<evidence type="ECO:0000313" key="9">
    <source>
        <dbReference type="EMBL" id="AZK47406.1"/>
    </source>
</evidence>
<feature type="transmembrane region" description="Helical" evidence="7">
    <location>
        <begin position="278"/>
        <end position="298"/>
    </location>
</feature>
<dbReference type="Pfam" id="PF07690">
    <property type="entry name" value="MFS_1"/>
    <property type="match status" value="1"/>
</dbReference>
<evidence type="ECO:0000256" key="4">
    <source>
        <dbReference type="ARBA" id="ARBA00022692"/>
    </source>
</evidence>
<feature type="transmembrane region" description="Helical" evidence="7">
    <location>
        <begin position="365"/>
        <end position="384"/>
    </location>
</feature>
<keyword evidence="3" id="KW-1003">Cell membrane</keyword>